<gene>
    <name evidence="1" type="ORF">GCM10008171_33240</name>
</gene>
<protein>
    <submittedName>
        <fullName evidence="1">Uncharacterized protein</fullName>
    </submittedName>
</protein>
<reference evidence="1" key="2">
    <citation type="submission" date="2023-01" db="EMBL/GenBank/DDBJ databases">
        <authorList>
            <person name="Sun Q."/>
            <person name="Evtushenko L."/>
        </authorList>
    </citation>
    <scope>NUCLEOTIDE SEQUENCE</scope>
    <source>
        <strain evidence="1">VKM B-2555</strain>
    </source>
</reference>
<dbReference type="Proteomes" id="UP001143364">
    <property type="component" value="Unassembled WGS sequence"/>
</dbReference>
<name>A0A9W6N556_9HYPH</name>
<dbReference type="EMBL" id="BSFK01000016">
    <property type="protein sequence ID" value="GLK78070.1"/>
    <property type="molecule type" value="Genomic_DNA"/>
</dbReference>
<reference evidence="1" key="1">
    <citation type="journal article" date="2014" name="Int. J. Syst. Evol. Microbiol.">
        <title>Complete genome sequence of Corynebacterium casei LMG S-19264T (=DSM 44701T), isolated from a smear-ripened cheese.</title>
        <authorList>
            <consortium name="US DOE Joint Genome Institute (JGI-PGF)"/>
            <person name="Walter F."/>
            <person name="Albersmeier A."/>
            <person name="Kalinowski J."/>
            <person name="Ruckert C."/>
        </authorList>
    </citation>
    <scope>NUCLEOTIDE SEQUENCE</scope>
    <source>
        <strain evidence="1">VKM B-2555</strain>
    </source>
</reference>
<dbReference type="RefSeq" id="WP_271205888.1">
    <property type="nucleotide sequence ID" value="NZ_BSFK01000016.1"/>
</dbReference>
<comment type="caution">
    <text evidence="1">The sequence shown here is derived from an EMBL/GenBank/DDBJ whole genome shotgun (WGS) entry which is preliminary data.</text>
</comment>
<evidence type="ECO:0000313" key="1">
    <source>
        <dbReference type="EMBL" id="GLK78070.1"/>
    </source>
</evidence>
<sequence length="121" mass="13490">MTKLTSTQTRSAFAMAWGFAREAAARLGGSARAFWQDALCQAYAKLRKPALTRKEIAKTLDMYADRAWRSTPATSKQVWFLAGLLEQTGGSPYDVINRDMLTKSYASLMIDMCQRDLARAA</sequence>
<organism evidence="1 2">
    <name type="scientific">Methylopila jiangsuensis</name>
    <dbReference type="NCBI Taxonomy" id="586230"/>
    <lineage>
        <taxon>Bacteria</taxon>
        <taxon>Pseudomonadati</taxon>
        <taxon>Pseudomonadota</taxon>
        <taxon>Alphaproteobacteria</taxon>
        <taxon>Hyphomicrobiales</taxon>
        <taxon>Methylopilaceae</taxon>
        <taxon>Methylopila</taxon>
    </lineage>
</organism>
<dbReference type="AlphaFoldDB" id="A0A9W6N556"/>
<keyword evidence="2" id="KW-1185">Reference proteome</keyword>
<evidence type="ECO:0000313" key="2">
    <source>
        <dbReference type="Proteomes" id="UP001143364"/>
    </source>
</evidence>
<proteinExistence type="predicted"/>
<accession>A0A9W6N556</accession>